<proteinExistence type="predicted"/>
<protein>
    <recommendedName>
        <fullName evidence="2">Bacteriophage lambda Replication protein O N-terminal domain-containing protein</fullName>
    </recommendedName>
</protein>
<dbReference type="Pfam" id="PF04492">
    <property type="entry name" value="Phage_rep_O"/>
    <property type="match status" value="1"/>
</dbReference>
<dbReference type="InterPro" id="IPR036388">
    <property type="entry name" value="WH-like_DNA-bd_sf"/>
</dbReference>
<gene>
    <name evidence="3" type="ORF">J2T19_000594</name>
</gene>
<dbReference type="InterPro" id="IPR006497">
    <property type="entry name" value="Phage_lambda_VrpO_N"/>
</dbReference>
<dbReference type="Proteomes" id="UP001233836">
    <property type="component" value="Unassembled WGS sequence"/>
</dbReference>
<reference evidence="3 4" key="1">
    <citation type="submission" date="2023-07" db="EMBL/GenBank/DDBJ databases">
        <title>Sorghum-associated microbial communities from plants grown in Nebraska, USA.</title>
        <authorList>
            <person name="Schachtman D."/>
        </authorList>
    </citation>
    <scope>NUCLEOTIDE SEQUENCE [LARGE SCALE GENOMIC DNA]</scope>
    <source>
        <strain evidence="3 4">DS1314</strain>
    </source>
</reference>
<comment type="caution">
    <text evidence="3">The sequence shown here is derived from an EMBL/GenBank/DDBJ whole genome shotgun (WGS) entry which is preliminary data.</text>
</comment>
<keyword evidence="4" id="KW-1185">Reference proteome</keyword>
<organism evidence="3 4">
    <name type="scientific">Paenibacillus tundrae</name>
    <dbReference type="NCBI Taxonomy" id="528187"/>
    <lineage>
        <taxon>Bacteria</taxon>
        <taxon>Bacillati</taxon>
        <taxon>Bacillota</taxon>
        <taxon>Bacilli</taxon>
        <taxon>Bacillales</taxon>
        <taxon>Paenibacillaceae</taxon>
        <taxon>Paenibacillus</taxon>
    </lineage>
</organism>
<evidence type="ECO:0000313" key="3">
    <source>
        <dbReference type="EMBL" id="MDQ0169157.1"/>
    </source>
</evidence>
<evidence type="ECO:0000256" key="1">
    <source>
        <dbReference type="SAM" id="MobiDB-lite"/>
    </source>
</evidence>
<evidence type="ECO:0000313" key="4">
    <source>
        <dbReference type="Proteomes" id="UP001233836"/>
    </source>
</evidence>
<dbReference type="RefSeq" id="WP_307212955.1">
    <property type="nucleotide sequence ID" value="NZ_JAUSTI010000001.1"/>
</dbReference>
<feature type="domain" description="Bacteriophage lambda Replication protein O N-terminal" evidence="2">
    <location>
        <begin position="7"/>
        <end position="98"/>
    </location>
</feature>
<dbReference type="Gene3D" id="1.10.10.10">
    <property type="entry name" value="Winged helix-like DNA-binding domain superfamily/Winged helix DNA-binding domain"/>
    <property type="match status" value="1"/>
</dbReference>
<dbReference type="EMBL" id="JAUSTI010000001">
    <property type="protein sequence ID" value="MDQ0169157.1"/>
    <property type="molecule type" value="Genomic_DNA"/>
</dbReference>
<sequence length="340" mass="38858">MTDSRKKNGFVGIANQIWDEVIRRDFTKRQKDILLFLWRLSYGCNQATAMVPMLKDFSLCGVGKTNITNELKYLENCNVIAWQRGDNEFSFNEDFAYWQVSPVRGWDDERFKELIGINLAQAKRNKEKVIKSITEQSAEELSKQELQEVDGVIVTITENENELLKQEPAVIETITAKPLESIQDAASKPPKDNLKTLKDKDIKDMVISDFELFWNSYPRKVSKKGAENMWDRAIKAKVDPKLLIQCSEHYAQHCLINRTESNFIMHGSTFLNPKNERYADFTEAPKITAVVPVANDQSNTRASRNKSLLQKRMEGIRNGQSTGTEHFGGSGYSLPHGRTD</sequence>
<name>A0ABT9W7U9_9BACL</name>
<feature type="region of interest" description="Disordered" evidence="1">
    <location>
        <begin position="316"/>
        <end position="340"/>
    </location>
</feature>
<accession>A0ABT9W7U9</accession>
<evidence type="ECO:0000259" key="2">
    <source>
        <dbReference type="Pfam" id="PF04492"/>
    </source>
</evidence>